<organism evidence="1 3">
    <name type="scientific">Medicago truncatula</name>
    <name type="common">Barrel medic</name>
    <name type="synonym">Medicago tribuloides</name>
    <dbReference type="NCBI Taxonomy" id="3880"/>
    <lineage>
        <taxon>Eukaryota</taxon>
        <taxon>Viridiplantae</taxon>
        <taxon>Streptophyta</taxon>
        <taxon>Embryophyta</taxon>
        <taxon>Tracheophyta</taxon>
        <taxon>Spermatophyta</taxon>
        <taxon>Magnoliopsida</taxon>
        <taxon>eudicotyledons</taxon>
        <taxon>Gunneridae</taxon>
        <taxon>Pentapetalae</taxon>
        <taxon>rosids</taxon>
        <taxon>fabids</taxon>
        <taxon>Fabales</taxon>
        <taxon>Fabaceae</taxon>
        <taxon>Papilionoideae</taxon>
        <taxon>50 kb inversion clade</taxon>
        <taxon>NPAAA clade</taxon>
        <taxon>Hologalegina</taxon>
        <taxon>IRL clade</taxon>
        <taxon>Trifolieae</taxon>
        <taxon>Medicago</taxon>
    </lineage>
</organism>
<dbReference type="STRING" id="3880.A0A072VP27"/>
<evidence type="ECO:0000313" key="2">
    <source>
        <dbReference type="EnsemblPlants" id="KEH43572"/>
    </source>
</evidence>
<protein>
    <submittedName>
        <fullName evidence="1 2">Uncharacterized protein</fullName>
    </submittedName>
</protein>
<evidence type="ECO:0000313" key="1">
    <source>
        <dbReference type="EMBL" id="KEH43572.1"/>
    </source>
</evidence>
<sequence length="174" mass="20758">MYQHYMSTFLLPSTLGDEIKWMVNSFWWGTDRGTVCGNLWMNWNRLTMRKEFGGIGFLHLYRFNLAKLGKEGRRLLTNQDTIASRIFKARYFRRCDFLGASLDHNPSYDCRSIYTSQQHDVELICKMWRLIIIQSDQLVWNFTRKSQWYVFGKICLFLYHGETIENGLRKIQGS</sequence>
<dbReference type="EMBL" id="CM001217">
    <property type="protein sequence ID" value="KEH43572.1"/>
    <property type="molecule type" value="Genomic_DNA"/>
</dbReference>
<reference evidence="1 3" key="1">
    <citation type="journal article" date="2011" name="Nature">
        <title>The Medicago genome provides insight into the evolution of rhizobial symbioses.</title>
        <authorList>
            <person name="Young N.D."/>
            <person name="Debelle F."/>
            <person name="Oldroyd G.E."/>
            <person name="Geurts R."/>
            <person name="Cannon S.B."/>
            <person name="Udvardi M.K."/>
            <person name="Benedito V.A."/>
            <person name="Mayer K.F."/>
            <person name="Gouzy J."/>
            <person name="Schoof H."/>
            <person name="Van de Peer Y."/>
            <person name="Proost S."/>
            <person name="Cook D.R."/>
            <person name="Meyers B.C."/>
            <person name="Spannagl M."/>
            <person name="Cheung F."/>
            <person name="De Mita S."/>
            <person name="Krishnakumar V."/>
            <person name="Gundlach H."/>
            <person name="Zhou S."/>
            <person name="Mudge J."/>
            <person name="Bharti A.K."/>
            <person name="Murray J.D."/>
            <person name="Naoumkina M.A."/>
            <person name="Rosen B."/>
            <person name="Silverstein K.A."/>
            <person name="Tang H."/>
            <person name="Rombauts S."/>
            <person name="Zhao P.X."/>
            <person name="Zhou P."/>
            <person name="Barbe V."/>
            <person name="Bardou P."/>
            <person name="Bechner M."/>
            <person name="Bellec A."/>
            <person name="Berger A."/>
            <person name="Berges H."/>
            <person name="Bidwell S."/>
            <person name="Bisseling T."/>
            <person name="Choisne N."/>
            <person name="Couloux A."/>
            <person name="Denny R."/>
            <person name="Deshpande S."/>
            <person name="Dai X."/>
            <person name="Doyle J.J."/>
            <person name="Dudez A.M."/>
            <person name="Farmer A.D."/>
            <person name="Fouteau S."/>
            <person name="Franken C."/>
            <person name="Gibelin C."/>
            <person name="Gish J."/>
            <person name="Goldstein S."/>
            <person name="Gonzalez A.J."/>
            <person name="Green P.J."/>
            <person name="Hallab A."/>
            <person name="Hartog M."/>
            <person name="Hua A."/>
            <person name="Humphray S.J."/>
            <person name="Jeong D.H."/>
            <person name="Jing Y."/>
            <person name="Jocker A."/>
            <person name="Kenton S.M."/>
            <person name="Kim D.J."/>
            <person name="Klee K."/>
            <person name="Lai H."/>
            <person name="Lang C."/>
            <person name="Lin S."/>
            <person name="Macmil S.L."/>
            <person name="Magdelenat G."/>
            <person name="Matthews L."/>
            <person name="McCorrison J."/>
            <person name="Monaghan E.L."/>
            <person name="Mun J.H."/>
            <person name="Najar F.Z."/>
            <person name="Nicholson C."/>
            <person name="Noirot C."/>
            <person name="O'Bleness M."/>
            <person name="Paule C.R."/>
            <person name="Poulain J."/>
            <person name="Prion F."/>
            <person name="Qin B."/>
            <person name="Qu C."/>
            <person name="Retzel E.F."/>
            <person name="Riddle C."/>
            <person name="Sallet E."/>
            <person name="Samain S."/>
            <person name="Samson N."/>
            <person name="Sanders I."/>
            <person name="Saurat O."/>
            <person name="Scarpelli C."/>
            <person name="Schiex T."/>
            <person name="Segurens B."/>
            <person name="Severin A.J."/>
            <person name="Sherrier D.J."/>
            <person name="Shi R."/>
            <person name="Sims S."/>
            <person name="Singer S.R."/>
            <person name="Sinharoy S."/>
            <person name="Sterck L."/>
            <person name="Viollet A."/>
            <person name="Wang B.B."/>
            <person name="Wang K."/>
            <person name="Wang M."/>
            <person name="Wang X."/>
            <person name="Warfsmann J."/>
            <person name="Weissenbach J."/>
            <person name="White D.D."/>
            <person name="White J.D."/>
            <person name="Wiley G.B."/>
            <person name="Wincker P."/>
            <person name="Xing Y."/>
            <person name="Yang L."/>
            <person name="Yao Z."/>
            <person name="Ying F."/>
            <person name="Zhai J."/>
            <person name="Zhou L."/>
            <person name="Zuber A."/>
            <person name="Denarie J."/>
            <person name="Dixon R.A."/>
            <person name="May G.D."/>
            <person name="Schwartz D.C."/>
            <person name="Rogers J."/>
            <person name="Quetier F."/>
            <person name="Town C.D."/>
            <person name="Roe B.A."/>
        </authorList>
    </citation>
    <scope>NUCLEOTIDE SEQUENCE [LARGE SCALE GENOMIC DNA]</scope>
    <source>
        <strain evidence="1">A17</strain>
        <strain evidence="2 3">cv. Jemalong A17</strain>
    </source>
</reference>
<reference evidence="1 3" key="2">
    <citation type="journal article" date="2014" name="BMC Genomics">
        <title>An improved genome release (version Mt4.0) for the model legume Medicago truncatula.</title>
        <authorList>
            <person name="Tang H."/>
            <person name="Krishnakumar V."/>
            <person name="Bidwell S."/>
            <person name="Rosen B."/>
            <person name="Chan A."/>
            <person name="Zhou S."/>
            <person name="Gentzbittel L."/>
            <person name="Childs K.L."/>
            <person name="Yandell M."/>
            <person name="Gundlach H."/>
            <person name="Mayer K.F."/>
            <person name="Schwartz D.C."/>
            <person name="Town C.D."/>
        </authorList>
    </citation>
    <scope>GENOME REANNOTATION</scope>
    <source>
        <strain evidence="1">A17</strain>
        <strain evidence="2 3">cv. Jemalong A17</strain>
    </source>
</reference>
<dbReference type="HOGENOM" id="CLU_1542338_0_0_1"/>
<keyword evidence="3" id="KW-1185">Reference proteome</keyword>
<accession>A0A072VP27</accession>
<dbReference type="EnsemblPlants" id="KEH43572">
    <property type="protein sequence ID" value="KEH43572"/>
    <property type="gene ID" value="MTR_1g096730"/>
</dbReference>
<dbReference type="Proteomes" id="UP000002051">
    <property type="component" value="Unassembled WGS sequence"/>
</dbReference>
<dbReference type="AlphaFoldDB" id="A0A072VP27"/>
<reference evidence="2" key="3">
    <citation type="submission" date="2015-04" db="UniProtKB">
        <authorList>
            <consortium name="EnsemblPlants"/>
        </authorList>
    </citation>
    <scope>IDENTIFICATION</scope>
    <source>
        <strain evidence="2">cv. Jemalong A17</strain>
    </source>
</reference>
<evidence type="ECO:0000313" key="3">
    <source>
        <dbReference type="Proteomes" id="UP000002051"/>
    </source>
</evidence>
<proteinExistence type="predicted"/>
<name>A0A072VP27_MEDTR</name>
<gene>
    <name evidence="1" type="ordered locus">MTR_1g096730</name>
</gene>